<evidence type="ECO:0000256" key="1">
    <source>
        <dbReference type="SAM" id="MobiDB-lite"/>
    </source>
</evidence>
<reference evidence="2" key="3">
    <citation type="submission" date="2023-05" db="EMBL/GenBank/DDBJ databases">
        <authorList>
            <person name="Smith C.H."/>
        </authorList>
    </citation>
    <scope>NUCLEOTIDE SEQUENCE</scope>
    <source>
        <strain evidence="2">CHS0354</strain>
        <tissue evidence="2">Mantle</tissue>
    </source>
</reference>
<protein>
    <submittedName>
        <fullName evidence="2">Uncharacterized protein</fullName>
    </submittedName>
</protein>
<accession>A0AAE0SJD0</accession>
<dbReference type="EMBL" id="JAEAOA010000531">
    <property type="protein sequence ID" value="KAK3593061.1"/>
    <property type="molecule type" value="Genomic_DNA"/>
</dbReference>
<feature type="compositionally biased region" description="Polar residues" evidence="1">
    <location>
        <begin position="13"/>
        <end position="27"/>
    </location>
</feature>
<name>A0AAE0SJD0_9BIVA</name>
<dbReference type="AlphaFoldDB" id="A0AAE0SJD0"/>
<feature type="compositionally biased region" description="Basic and acidic residues" evidence="1">
    <location>
        <begin position="1"/>
        <end position="12"/>
    </location>
</feature>
<reference evidence="2" key="2">
    <citation type="journal article" date="2021" name="Genome Biol. Evol.">
        <title>Developing a high-quality reference genome for a parasitic bivalve with doubly uniparental inheritance (Bivalvia: Unionida).</title>
        <authorList>
            <person name="Smith C.H."/>
        </authorList>
    </citation>
    <scope>NUCLEOTIDE SEQUENCE</scope>
    <source>
        <strain evidence="2">CHS0354</strain>
        <tissue evidence="2">Mantle</tissue>
    </source>
</reference>
<evidence type="ECO:0000313" key="2">
    <source>
        <dbReference type="EMBL" id="KAK3593061.1"/>
    </source>
</evidence>
<reference evidence="2" key="1">
    <citation type="journal article" date="2021" name="Genome Biol. Evol.">
        <title>A High-Quality Reference Genome for a Parasitic Bivalve with Doubly Uniparental Inheritance (Bivalvia: Unionida).</title>
        <authorList>
            <person name="Smith C.H."/>
        </authorList>
    </citation>
    <scope>NUCLEOTIDE SEQUENCE</scope>
    <source>
        <strain evidence="2">CHS0354</strain>
    </source>
</reference>
<proteinExistence type="predicted"/>
<gene>
    <name evidence="2" type="ORF">CHS0354_007852</name>
</gene>
<sequence>MQHSKYEIRESNNSHNSETQHCSQNHMPVQEIEIEEINLTPTRQESVPKSAHVNKIKRRHNNRSRSSTERSNIYCSELPKQDYLDK</sequence>
<keyword evidence="3" id="KW-1185">Reference proteome</keyword>
<feature type="region of interest" description="Disordered" evidence="1">
    <location>
        <begin position="1"/>
        <end position="86"/>
    </location>
</feature>
<feature type="compositionally biased region" description="Basic residues" evidence="1">
    <location>
        <begin position="52"/>
        <end position="63"/>
    </location>
</feature>
<dbReference type="Proteomes" id="UP001195483">
    <property type="component" value="Unassembled WGS sequence"/>
</dbReference>
<comment type="caution">
    <text evidence="2">The sequence shown here is derived from an EMBL/GenBank/DDBJ whole genome shotgun (WGS) entry which is preliminary data.</text>
</comment>
<organism evidence="2 3">
    <name type="scientific">Potamilus streckersoni</name>
    <dbReference type="NCBI Taxonomy" id="2493646"/>
    <lineage>
        <taxon>Eukaryota</taxon>
        <taxon>Metazoa</taxon>
        <taxon>Spiralia</taxon>
        <taxon>Lophotrochozoa</taxon>
        <taxon>Mollusca</taxon>
        <taxon>Bivalvia</taxon>
        <taxon>Autobranchia</taxon>
        <taxon>Heteroconchia</taxon>
        <taxon>Palaeoheterodonta</taxon>
        <taxon>Unionida</taxon>
        <taxon>Unionoidea</taxon>
        <taxon>Unionidae</taxon>
        <taxon>Ambleminae</taxon>
        <taxon>Lampsilini</taxon>
        <taxon>Potamilus</taxon>
    </lineage>
</organism>
<evidence type="ECO:0000313" key="3">
    <source>
        <dbReference type="Proteomes" id="UP001195483"/>
    </source>
</evidence>